<evidence type="ECO:0000256" key="10">
    <source>
        <dbReference type="ARBA" id="ARBA00022842"/>
    </source>
</evidence>
<dbReference type="STRING" id="187330.AMS58_01460"/>
<evidence type="ECO:0000256" key="7">
    <source>
        <dbReference type="ARBA" id="ARBA00016919"/>
    </source>
</evidence>
<dbReference type="OrthoDB" id="9811744at2"/>
<evidence type="ECO:0000256" key="3">
    <source>
        <dbReference type="ARBA" id="ARBA00004763"/>
    </source>
</evidence>
<protein>
    <recommendedName>
        <fullName evidence="7 14">Dihydropteroate synthase</fullName>
        <shortName evidence="14">DHPS</shortName>
        <ecNumber evidence="6 14">2.5.1.15</ecNumber>
    </recommendedName>
    <alternativeName>
        <fullName evidence="12 14">Dihydropteroate pyrophosphorylase</fullName>
    </alternativeName>
</protein>
<evidence type="ECO:0000313" key="16">
    <source>
        <dbReference type="EMBL" id="KPH63993.1"/>
    </source>
</evidence>
<keyword evidence="11 14" id="KW-0289">Folate biosynthesis</keyword>
<evidence type="ECO:0000256" key="11">
    <source>
        <dbReference type="ARBA" id="ARBA00022909"/>
    </source>
</evidence>
<evidence type="ECO:0000256" key="4">
    <source>
        <dbReference type="ARBA" id="ARBA00009503"/>
    </source>
</evidence>
<dbReference type="PROSITE" id="PS50972">
    <property type="entry name" value="PTERIN_BINDING"/>
    <property type="match status" value="1"/>
</dbReference>
<comment type="function">
    <text evidence="13 14">Catalyzes the condensation of para-aminobenzoate (pABA) with 6-hydroxymethyl-7,8-dihydropterin diphosphate (DHPt-PP) to form 7,8-dihydropteroate (H2Pte), the immediate precursor of folate derivatives.</text>
</comment>
<dbReference type="FunFam" id="3.20.20.20:FF:000004">
    <property type="entry name" value="Dihydropteroate synthase"/>
    <property type="match status" value="1"/>
</dbReference>
<dbReference type="Gene3D" id="3.20.20.20">
    <property type="entry name" value="Dihydropteroate synthase-like"/>
    <property type="match status" value="1"/>
</dbReference>
<gene>
    <name evidence="16" type="primary">folP</name>
    <name evidence="16" type="ORF">ADS77_08820</name>
</gene>
<feature type="domain" description="Pterin-binding" evidence="15">
    <location>
        <begin position="17"/>
        <end position="275"/>
    </location>
</feature>
<dbReference type="PANTHER" id="PTHR20941">
    <property type="entry name" value="FOLATE SYNTHESIS PROTEINS"/>
    <property type="match status" value="1"/>
</dbReference>
<dbReference type="RefSeq" id="WP_054453913.1">
    <property type="nucleotide sequence ID" value="NZ_LHPH01000007.1"/>
</dbReference>
<dbReference type="UniPathway" id="UPA00077">
    <property type="reaction ID" value="UER00156"/>
</dbReference>
<accession>A0A0N1MUS7</accession>
<comment type="similarity">
    <text evidence="4 14">Belongs to the DHPS family.</text>
</comment>
<keyword evidence="9 14" id="KW-0479">Metal-binding</keyword>
<dbReference type="PANTHER" id="PTHR20941:SF1">
    <property type="entry name" value="FOLIC ACID SYNTHESIS PROTEIN FOL1"/>
    <property type="match status" value="1"/>
</dbReference>
<organism evidence="16 17">
    <name type="scientific">Pseudoalteromonas porphyrae</name>
    <dbReference type="NCBI Taxonomy" id="187330"/>
    <lineage>
        <taxon>Bacteria</taxon>
        <taxon>Pseudomonadati</taxon>
        <taxon>Pseudomonadota</taxon>
        <taxon>Gammaproteobacteria</taxon>
        <taxon>Alteromonadales</taxon>
        <taxon>Pseudoalteromonadaceae</taxon>
        <taxon>Pseudoalteromonas</taxon>
    </lineage>
</organism>
<keyword evidence="10 14" id="KW-0460">Magnesium</keyword>
<keyword evidence="17" id="KW-1185">Reference proteome</keyword>
<name>A0A0N1MUS7_9GAMM</name>
<comment type="cofactor">
    <cofactor evidence="2 14">
        <name>Mg(2+)</name>
        <dbReference type="ChEBI" id="CHEBI:18420"/>
    </cofactor>
</comment>
<dbReference type="EMBL" id="LHPH01000007">
    <property type="protein sequence ID" value="KPH63993.1"/>
    <property type="molecule type" value="Genomic_DNA"/>
</dbReference>
<dbReference type="InterPro" id="IPR045031">
    <property type="entry name" value="DHP_synth-like"/>
</dbReference>
<dbReference type="AlphaFoldDB" id="A0A0N1MUS7"/>
<dbReference type="InterPro" id="IPR011005">
    <property type="entry name" value="Dihydropteroate_synth-like_sf"/>
</dbReference>
<evidence type="ECO:0000256" key="12">
    <source>
        <dbReference type="ARBA" id="ARBA00030193"/>
    </source>
</evidence>
<reference evidence="16 17" key="1">
    <citation type="submission" date="2015-08" db="EMBL/GenBank/DDBJ databases">
        <title>Draft Genome Sequence of Pseudoalteromonas porphyrae UCD-SED14.</title>
        <authorList>
            <person name="Coil D.A."/>
            <person name="Jospin G."/>
            <person name="Lee R.D."/>
            <person name="Eisen J.A."/>
        </authorList>
    </citation>
    <scope>NUCLEOTIDE SEQUENCE [LARGE SCALE GENOMIC DNA]</scope>
    <source>
        <strain evidence="16 17">UCD-SED14</strain>
    </source>
</reference>
<dbReference type="GO" id="GO:0005829">
    <property type="term" value="C:cytosol"/>
    <property type="evidence" value="ECO:0007669"/>
    <property type="project" value="TreeGrafter"/>
</dbReference>
<comment type="caution">
    <text evidence="16">The sequence shown here is derived from an EMBL/GenBank/DDBJ whole genome shotgun (WGS) entry which is preliminary data.</text>
</comment>
<dbReference type="PROSITE" id="PS00793">
    <property type="entry name" value="DHPS_2"/>
    <property type="match status" value="1"/>
</dbReference>
<keyword evidence="8 14" id="KW-0808">Transferase</keyword>
<dbReference type="PROSITE" id="PS00792">
    <property type="entry name" value="DHPS_1"/>
    <property type="match status" value="1"/>
</dbReference>
<evidence type="ECO:0000256" key="5">
    <source>
        <dbReference type="ARBA" id="ARBA00011738"/>
    </source>
</evidence>
<evidence type="ECO:0000256" key="14">
    <source>
        <dbReference type="RuleBase" id="RU361205"/>
    </source>
</evidence>
<evidence type="ECO:0000256" key="9">
    <source>
        <dbReference type="ARBA" id="ARBA00022723"/>
    </source>
</evidence>
<dbReference type="Pfam" id="PF00809">
    <property type="entry name" value="Pterin_bind"/>
    <property type="match status" value="1"/>
</dbReference>
<comment type="pathway">
    <text evidence="3 14">Cofactor biosynthesis; tetrahydrofolate biosynthesis; 7,8-dihydrofolate from 2-amino-4-hydroxy-6-hydroxymethyl-7,8-dihydropteridine diphosphate and 4-aminobenzoate: step 1/2.</text>
</comment>
<dbReference type="CDD" id="cd00739">
    <property type="entry name" value="DHPS"/>
    <property type="match status" value="1"/>
</dbReference>
<comment type="subunit">
    <text evidence="5">Homodimer.</text>
</comment>
<comment type="catalytic activity">
    <reaction evidence="1">
        <text>(7,8-dihydropterin-6-yl)methyl diphosphate + 4-aminobenzoate = 7,8-dihydropteroate + diphosphate</text>
        <dbReference type="Rhea" id="RHEA:19949"/>
        <dbReference type="ChEBI" id="CHEBI:17836"/>
        <dbReference type="ChEBI" id="CHEBI:17839"/>
        <dbReference type="ChEBI" id="CHEBI:33019"/>
        <dbReference type="ChEBI" id="CHEBI:72950"/>
        <dbReference type="EC" id="2.5.1.15"/>
    </reaction>
</comment>
<dbReference type="GO" id="GO:0046656">
    <property type="term" value="P:folic acid biosynthetic process"/>
    <property type="evidence" value="ECO:0007669"/>
    <property type="project" value="UniProtKB-KW"/>
</dbReference>
<dbReference type="NCBIfam" id="TIGR01496">
    <property type="entry name" value="DHPS"/>
    <property type="match status" value="1"/>
</dbReference>
<evidence type="ECO:0000256" key="8">
    <source>
        <dbReference type="ARBA" id="ARBA00022679"/>
    </source>
</evidence>
<dbReference type="Proteomes" id="UP000037848">
    <property type="component" value="Unassembled WGS sequence"/>
</dbReference>
<dbReference type="GO" id="GO:0004156">
    <property type="term" value="F:dihydropteroate synthase activity"/>
    <property type="evidence" value="ECO:0007669"/>
    <property type="project" value="UniProtKB-EC"/>
</dbReference>
<evidence type="ECO:0000256" key="2">
    <source>
        <dbReference type="ARBA" id="ARBA00001946"/>
    </source>
</evidence>
<dbReference type="GO" id="GO:0046654">
    <property type="term" value="P:tetrahydrofolate biosynthetic process"/>
    <property type="evidence" value="ECO:0007669"/>
    <property type="project" value="UniProtKB-UniPathway"/>
</dbReference>
<dbReference type="InterPro" id="IPR006390">
    <property type="entry name" value="DHP_synth_dom"/>
</dbReference>
<sequence>MTTVNLPRGRNLHLDTPVIMGILNVTPDSFSDGGCYYQTDSAVIKAQDLLADGATILDIGGESTRPGAPDVSLEDELARVIPAIEAIRAHSDNAVNRSVISIDTSKSEVMRQAILAGADIVNDVRALQEPLALETVAQFPDVAVCLMHMQGQPRTMQTNPQYGDLFADINDFFKQRINACETAGVQRERLILDPGFGFGKSLNHNYELLARFDEFNCFGLPVLAGLSRKSMIGNLLNRETSERLAGSLAGALISAQNGAKIIRVHDVKETADVLAVWQACKKGTHNEN</sequence>
<dbReference type="InterPro" id="IPR000489">
    <property type="entry name" value="Pterin-binding_dom"/>
</dbReference>
<proteinExistence type="inferred from homology"/>
<dbReference type="EC" id="2.5.1.15" evidence="6 14"/>
<evidence type="ECO:0000256" key="1">
    <source>
        <dbReference type="ARBA" id="ARBA00000012"/>
    </source>
</evidence>
<evidence type="ECO:0000256" key="13">
    <source>
        <dbReference type="ARBA" id="ARBA00053449"/>
    </source>
</evidence>
<dbReference type="GO" id="GO:0046872">
    <property type="term" value="F:metal ion binding"/>
    <property type="evidence" value="ECO:0007669"/>
    <property type="project" value="UniProtKB-KW"/>
</dbReference>
<evidence type="ECO:0000256" key="6">
    <source>
        <dbReference type="ARBA" id="ARBA00012458"/>
    </source>
</evidence>
<evidence type="ECO:0000259" key="15">
    <source>
        <dbReference type="PROSITE" id="PS50972"/>
    </source>
</evidence>
<dbReference type="PATRIC" id="fig|187330.3.peg.3803"/>
<evidence type="ECO:0000313" key="17">
    <source>
        <dbReference type="Proteomes" id="UP000037848"/>
    </source>
</evidence>
<dbReference type="SUPFAM" id="SSF51717">
    <property type="entry name" value="Dihydropteroate synthetase-like"/>
    <property type="match status" value="1"/>
</dbReference>